<proteinExistence type="predicted"/>
<evidence type="ECO:0000256" key="2">
    <source>
        <dbReference type="ARBA" id="ARBA00023125"/>
    </source>
</evidence>
<feature type="DNA-binding region" description="H-T-H motif" evidence="4">
    <location>
        <begin position="55"/>
        <end position="74"/>
    </location>
</feature>
<evidence type="ECO:0000313" key="7">
    <source>
        <dbReference type="Proteomes" id="UP000184096"/>
    </source>
</evidence>
<evidence type="ECO:0000256" key="1">
    <source>
        <dbReference type="ARBA" id="ARBA00023015"/>
    </source>
</evidence>
<dbReference type="PRINTS" id="PR00455">
    <property type="entry name" value="HTHTETR"/>
</dbReference>
<evidence type="ECO:0000259" key="5">
    <source>
        <dbReference type="PROSITE" id="PS50977"/>
    </source>
</evidence>
<dbReference type="GO" id="GO:0003677">
    <property type="term" value="F:DNA binding"/>
    <property type="evidence" value="ECO:0007669"/>
    <property type="project" value="UniProtKB-UniRule"/>
</dbReference>
<keyword evidence="1" id="KW-0805">Transcription regulation</keyword>
<organism evidence="6 7">
    <name type="scientific">Bradyrhizobium erythrophlei</name>
    <dbReference type="NCBI Taxonomy" id="1437360"/>
    <lineage>
        <taxon>Bacteria</taxon>
        <taxon>Pseudomonadati</taxon>
        <taxon>Pseudomonadota</taxon>
        <taxon>Alphaproteobacteria</taxon>
        <taxon>Hyphomicrobiales</taxon>
        <taxon>Nitrobacteraceae</taxon>
        <taxon>Bradyrhizobium</taxon>
    </lineage>
</organism>
<dbReference type="SUPFAM" id="SSF48498">
    <property type="entry name" value="Tetracyclin repressor-like, C-terminal domain"/>
    <property type="match status" value="1"/>
</dbReference>
<gene>
    <name evidence="6" type="ORF">SAMN05444170_3666</name>
</gene>
<dbReference type="InterPro" id="IPR001647">
    <property type="entry name" value="HTH_TetR"/>
</dbReference>
<keyword evidence="7" id="KW-1185">Reference proteome</keyword>
<dbReference type="PROSITE" id="PS01081">
    <property type="entry name" value="HTH_TETR_1"/>
    <property type="match status" value="1"/>
</dbReference>
<reference evidence="7" key="1">
    <citation type="submission" date="2016-11" db="EMBL/GenBank/DDBJ databases">
        <authorList>
            <person name="Varghese N."/>
            <person name="Submissions S."/>
        </authorList>
    </citation>
    <scope>NUCLEOTIDE SEQUENCE [LARGE SCALE GENOMIC DNA]</scope>
    <source>
        <strain evidence="7">GAS401</strain>
    </source>
</reference>
<name>A0A1M7U665_9BRAD</name>
<dbReference type="Pfam" id="PF00440">
    <property type="entry name" value="TetR_N"/>
    <property type="match status" value="1"/>
</dbReference>
<dbReference type="PROSITE" id="PS50977">
    <property type="entry name" value="HTH_TETR_2"/>
    <property type="match status" value="1"/>
</dbReference>
<feature type="domain" description="HTH tetR-type" evidence="5">
    <location>
        <begin position="32"/>
        <end position="92"/>
    </location>
</feature>
<dbReference type="PANTHER" id="PTHR47506:SF7">
    <property type="entry name" value="TRANSCRIPTIONAL REGULATORY PROTEIN"/>
    <property type="match status" value="1"/>
</dbReference>
<evidence type="ECO:0000313" key="6">
    <source>
        <dbReference type="EMBL" id="SHN78396.1"/>
    </source>
</evidence>
<dbReference type="InterPro" id="IPR023772">
    <property type="entry name" value="DNA-bd_HTH_TetR-type_CS"/>
</dbReference>
<dbReference type="SUPFAM" id="SSF46689">
    <property type="entry name" value="Homeodomain-like"/>
    <property type="match status" value="1"/>
</dbReference>
<dbReference type="InterPro" id="IPR036271">
    <property type="entry name" value="Tet_transcr_reg_TetR-rel_C_sf"/>
</dbReference>
<protein>
    <submittedName>
        <fullName evidence="6">Transcriptional regulator, TetR family</fullName>
    </submittedName>
</protein>
<dbReference type="InterPro" id="IPR009057">
    <property type="entry name" value="Homeodomain-like_sf"/>
</dbReference>
<dbReference type="Gene3D" id="1.10.357.10">
    <property type="entry name" value="Tetracycline Repressor, domain 2"/>
    <property type="match status" value="1"/>
</dbReference>
<sequence>MMIIMIIFMISILYKVKAFGVAHVKVSKEQVAEHRIRILAAAARLFRQRGFDDVTVADVMKDAGLTHGAFYGHFSSKEALIAEAVGQALPSAPDQAKPRRAAMEFADGYLSVKHRDNRPTSCLFSSLGTEAARGSADLRHRMTEAVCRRINHLSVDAEGDGPKEKRRAAIAAWSAMVGAMVLARLVDDDKLSKEILSATRASLPLV</sequence>
<evidence type="ECO:0000256" key="3">
    <source>
        <dbReference type="ARBA" id="ARBA00023163"/>
    </source>
</evidence>
<evidence type="ECO:0000256" key="4">
    <source>
        <dbReference type="PROSITE-ProRule" id="PRU00335"/>
    </source>
</evidence>
<dbReference type="PANTHER" id="PTHR47506">
    <property type="entry name" value="TRANSCRIPTIONAL REGULATORY PROTEIN"/>
    <property type="match status" value="1"/>
</dbReference>
<keyword evidence="2 4" id="KW-0238">DNA-binding</keyword>
<accession>A0A1M7U665</accession>
<dbReference type="Proteomes" id="UP000184096">
    <property type="component" value="Chromosome I"/>
</dbReference>
<keyword evidence="3" id="KW-0804">Transcription</keyword>
<dbReference type="EMBL" id="LT670849">
    <property type="protein sequence ID" value="SHN78396.1"/>
    <property type="molecule type" value="Genomic_DNA"/>
</dbReference>
<dbReference type="Gene3D" id="1.10.10.60">
    <property type="entry name" value="Homeodomain-like"/>
    <property type="match status" value="1"/>
</dbReference>
<dbReference type="AlphaFoldDB" id="A0A1M7U665"/>